<dbReference type="PANTHER" id="PTHR45858:SF5">
    <property type="entry name" value="MOESIN_EZRIN_RADIXIN HOMOLOG 1"/>
    <property type="match status" value="1"/>
</dbReference>
<dbReference type="FunFam" id="3.10.20.90:FF:000040">
    <property type="entry name" value="FERM, RhoGEF and pleckstrin domain-containing protein"/>
    <property type="match status" value="1"/>
</dbReference>
<dbReference type="InterPro" id="IPR011993">
    <property type="entry name" value="PH-like_dom_sf"/>
</dbReference>
<evidence type="ECO:0000256" key="3">
    <source>
        <dbReference type="ARBA" id="ARBA00022658"/>
    </source>
</evidence>
<dbReference type="SUPFAM" id="SSF54236">
    <property type="entry name" value="Ubiquitin-like"/>
    <property type="match status" value="1"/>
</dbReference>
<dbReference type="Gene3D" id="3.10.20.90">
    <property type="entry name" value="Phosphatidylinositol 3-kinase Catalytic Subunit, Chain A, domain 1"/>
    <property type="match status" value="1"/>
</dbReference>
<dbReference type="InterPro" id="IPR014352">
    <property type="entry name" value="FERM/acyl-CoA-bd_prot_sf"/>
</dbReference>
<name>A0A016TC21_9BILA</name>
<sequence>MQVHSVRVLDCPELVDHRQLLICIRFMNDAIRAILAAYVRCGLAAGPQLAVSAAAAASGCVTYLPRASRRPGDVLVAFRRTDRSPAVSAHKGPSKQPYTTSFYKFQASAGLSKHLTVVIILSCAFRAEMSGIPLGVGGPPPPGMDAKCGRLVCIKVRMLDDSVAVFHLGHKAIGQTLLDEVARHLNLLENDYFGLEYIDNAGCHCWLDADKPILRQISSHSSDAKFYFIVKFYTPNPIDLEEEYTRYLLTLQIRRDLSVGELHCAETTAALLAAYLVQSECGDFSAEDYPDATYLSHSRFIPHQTIEFQQKVMENHRNLIGMSPGESDFAMLEVARRCDFYGIKLHPAKDIEGTDARLAVLHLGIKVYHQLQCVSTFSWAKIRKLSFKRKKLLVKLHPDSYQYYKETIQFVFDSRNECKSFWKKCVEHHAFFRCSAADCTRRDNRLFSKGSSFRYHGRTQKQLIDYVREHHKRREPFTRPLRSAVSPRCPPPFALYSVVSERKKNGGSHASMSHLSNQSHSHDNAGTLDARGHRHDKECAERQKHRTKQKIPKEQPDKENVSISLPNVLSDDIQVVCRELEIESAEPPKSLSGDNFNSIHRPDYDNLSEDSYRLSDHERSTKSDVGVPSRQQPFNVTFTTKRVGNVIVKRVISQSKSTPHSTDDEDSASNSVTSTSTGRRHLKEYPFNSTSFVPIEIDGPNVDISVRRSTGPIYTSTGALLLKPKVISTHEGEYSSVKVVPEPVASSSSAAPPQQQQQQPQQQQQQQQQQQKQQQPQKQLPKQPVASVSTFTEAQPIYGARGPLPGKVIAKETMVITPNGVRERGPKPAVLPKPTKAVIPQHAVPHHTTPEDHPVVVMMEQTPPSTMKEERKPEPEVKAKVPPTRPKLISVKSEDSPNVEKCHLFNSEIPYTLTLRKVDSAESLSFPTFKERPKEFDTGSLRRLSKSPDQFKRRKSLDLVPRKRLPSPRNFSSQDHSISPTTPEGNVLDYVMRHRSQSSERPEKRGKRGDVRRQTQPVRFDLPPSPCSPVSGSTPFISCIHDDVIDDSVSESRSLHEEMEKLEGVLGVNVVSSEKEQKEDSEGSDSLPPPPETVVKPPPPPPPPKPKGVSEHVAELKTSVIMTSVVKATPTEEASTAFRQQDEQTPFIDESPKSSEETLPVSRRTETGLLWTDF</sequence>
<dbReference type="AlphaFoldDB" id="A0A016TC21"/>
<feature type="region of interest" description="Disordered" evidence="6">
    <location>
        <begin position="742"/>
        <end position="788"/>
    </location>
</feature>
<dbReference type="Pfam" id="PF08736">
    <property type="entry name" value="FA"/>
    <property type="match status" value="1"/>
</dbReference>
<feature type="region of interest" description="Disordered" evidence="6">
    <location>
        <begin position="585"/>
        <end position="631"/>
    </location>
</feature>
<dbReference type="Gene3D" id="1.20.80.10">
    <property type="match status" value="1"/>
</dbReference>
<dbReference type="InterPro" id="IPR018980">
    <property type="entry name" value="FERM_PH-like_C"/>
</dbReference>
<organism evidence="8 9">
    <name type="scientific">Ancylostoma ceylanicum</name>
    <dbReference type="NCBI Taxonomy" id="53326"/>
    <lineage>
        <taxon>Eukaryota</taxon>
        <taxon>Metazoa</taxon>
        <taxon>Ecdysozoa</taxon>
        <taxon>Nematoda</taxon>
        <taxon>Chromadorea</taxon>
        <taxon>Rhabditida</taxon>
        <taxon>Rhabditina</taxon>
        <taxon>Rhabditomorpha</taxon>
        <taxon>Strongyloidea</taxon>
        <taxon>Ancylostomatidae</taxon>
        <taxon>Ancylostomatinae</taxon>
        <taxon>Ancylostoma</taxon>
    </lineage>
</organism>
<dbReference type="SMART" id="SM01195">
    <property type="entry name" value="FA"/>
    <property type="match status" value="1"/>
</dbReference>
<accession>A0A016TC21</accession>
<dbReference type="GO" id="GO:0008092">
    <property type="term" value="F:cytoskeletal protein binding"/>
    <property type="evidence" value="ECO:0007669"/>
    <property type="project" value="InterPro"/>
</dbReference>
<dbReference type="InterPro" id="IPR019749">
    <property type="entry name" value="Band_41_domain"/>
</dbReference>
<dbReference type="CDD" id="cd14473">
    <property type="entry name" value="FERM_B-lobe"/>
    <property type="match status" value="1"/>
</dbReference>
<dbReference type="Proteomes" id="UP000024635">
    <property type="component" value="Unassembled WGS sequence"/>
</dbReference>
<feature type="compositionally biased region" description="Basic and acidic residues" evidence="6">
    <location>
        <begin position="997"/>
        <end position="1013"/>
    </location>
</feature>
<reference evidence="9" key="1">
    <citation type="journal article" date="2015" name="Nat. Genet.">
        <title>The genome and transcriptome of the zoonotic hookworm Ancylostoma ceylanicum identify infection-specific gene families.</title>
        <authorList>
            <person name="Schwarz E.M."/>
            <person name="Hu Y."/>
            <person name="Antoshechkin I."/>
            <person name="Miller M.M."/>
            <person name="Sternberg P.W."/>
            <person name="Aroian R.V."/>
        </authorList>
    </citation>
    <scope>NUCLEOTIDE SEQUENCE</scope>
    <source>
        <strain evidence="9">HY135</strain>
    </source>
</reference>
<dbReference type="InterPro" id="IPR035963">
    <property type="entry name" value="FERM_2"/>
</dbReference>
<evidence type="ECO:0000313" key="8">
    <source>
        <dbReference type="EMBL" id="EYC00504.1"/>
    </source>
</evidence>
<dbReference type="EMBL" id="JARK01001451">
    <property type="protein sequence ID" value="EYC00504.1"/>
    <property type="molecule type" value="Genomic_DNA"/>
</dbReference>
<dbReference type="Gene3D" id="2.30.29.30">
    <property type="entry name" value="Pleckstrin-homology domain (PH domain)/Phosphotyrosine-binding domain (PTB)"/>
    <property type="match status" value="1"/>
</dbReference>
<feature type="compositionally biased region" description="Polar residues" evidence="6">
    <location>
        <begin position="668"/>
        <end position="677"/>
    </location>
</feature>
<evidence type="ECO:0000256" key="5">
    <source>
        <dbReference type="ARBA" id="ARBA00043944"/>
    </source>
</evidence>
<dbReference type="PRINTS" id="PR00661">
    <property type="entry name" value="ERMFAMILY"/>
</dbReference>
<comment type="caution">
    <text evidence="8">The sequence shown here is derived from an EMBL/GenBank/DDBJ whole genome shotgun (WGS) entry which is preliminary data.</text>
</comment>
<dbReference type="OrthoDB" id="9990815at2759"/>
<dbReference type="CDD" id="cd13193">
    <property type="entry name" value="FERM_C_FARP1-like"/>
    <property type="match status" value="1"/>
</dbReference>
<dbReference type="GO" id="GO:0005912">
    <property type="term" value="C:adherens junction"/>
    <property type="evidence" value="ECO:0007669"/>
    <property type="project" value="UniProtKB-SubCell"/>
</dbReference>
<dbReference type="InterPro" id="IPR051835">
    <property type="entry name" value="RAC1-GEF"/>
</dbReference>
<dbReference type="FunFam" id="1.20.80.10:FF:000005">
    <property type="entry name" value="FERM, RhoGEF and pleckstrin domain-containing protein 1"/>
    <property type="match status" value="1"/>
</dbReference>
<comment type="subcellular location">
    <subcellularLocation>
        <location evidence="1">Cell junction</location>
        <location evidence="1">Adherens junction</location>
    </subcellularLocation>
    <subcellularLocation>
        <location evidence="5">Cell projection</location>
        <location evidence="5">Rhabdomere</location>
    </subcellularLocation>
</comment>
<feature type="region of interest" description="Disordered" evidence="6">
    <location>
        <begin position="504"/>
        <end position="565"/>
    </location>
</feature>
<feature type="region of interest" description="Disordered" evidence="6">
    <location>
        <begin position="1065"/>
        <end position="1111"/>
    </location>
</feature>
<dbReference type="CDD" id="cd17098">
    <property type="entry name" value="FERM_F1_FARP1_like"/>
    <property type="match status" value="1"/>
</dbReference>
<dbReference type="FunFam" id="2.30.29.30:FF:000002">
    <property type="entry name" value="Band 4.1-like protein 5 isoform 1"/>
    <property type="match status" value="1"/>
</dbReference>
<dbReference type="PROSITE" id="PS50057">
    <property type="entry name" value="FERM_3"/>
    <property type="match status" value="1"/>
</dbReference>
<keyword evidence="9" id="KW-1185">Reference proteome</keyword>
<dbReference type="InterPro" id="IPR019747">
    <property type="entry name" value="FERM_CS"/>
</dbReference>
<keyword evidence="3" id="KW-0344">Guanine-nucleotide releasing factor</keyword>
<dbReference type="STRING" id="53326.A0A016TC21"/>
<dbReference type="InterPro" id="IPR000798">
    <property type="entry name" value="Ez/rad/moesin-like"/>
</dbReference>
<evidence type="ECO:0000256" key="6">
    <source>
        <dbReference type="SAM" id="MobiDB-lite"/>
    </source>
</evidence>
<evidence type="ECO:0000256" key="2">
    <source>
        <dbReference type="ARBA" id="ARBA00022025"/>
    </source>
</evidence>
<dbReference type="InterPro" id="IPR018979">
    <property type="entry name" value="FERM_N"/>
</dbReference>
<proteinExistence type="predicted"/>
<dbReference type="GO" id="GO:0005085">
    <property type="term" value="F:guanyl-nucleotide exchange factor activity"/>
    <property type="evidence" value="ECO:0007669"/>
    <property type="project" value="UniProtKB-KW"/>
</dbReference>
<dbReference type="SUPFAM" id="SSF50729">
    <property type="entry name" value="PH domain-like"/>
    <property type="match status" value="1"/>
</dbReference>
<evidence type="ECO:0000256" key="1">
    <source>
        <dbReference type="ARBA" id="ARBA00004536"/>
    </source>
</evidence>
<dbReference type="SMART" id="SM01196">
    <property type="entry name" value="FERM_C"/>
    <property type="match status" value="1"/>
</dbReference>
<gene>
    <name evidence="8" type="primary">Acey_s0115.g506</name>
    <name evidence="8" type="synonym">Acey-frm-3</name>
    <name evidence="8" type="ORF">Y032_0115g506</name>
</gene>
<feature type="compositionally biased region" description="Polar residues" evidence="6">
    <location>
        <begin position="969"/>
        <end position="984"/>
    </location>
</feature>
<dbReference type="InterPro" id="IPR014847">
    <property type="entry name" value="FA"/>
</dbReference>
<dbReference type="PROSITE" id="PS00660">
    <property type="entry name" value="FERM_1"/>
    <property type="match status" value="1"/>
</dbReference>
<feature type="domain" description="FERM" evidence="7">
    <location>
        <begin position="152"/>
        <end position="436"/>
    </location>
</feature>
<feature type="compositionally biased region" description="Basic and acidic residues" evidence="6">
    <location>
        <begin position="551"/>
        <end position="560"/>
    </location>
</feature>
<feature type="region of interest" description="Disordered" evidence="6">
    <location>
        <begin position="1128"/>
        <end position="1174"/>
    </location>
</feature>
<evidence type="ECO:0000256" key="4">
    <source>
        <dbReference type="ARBA" id="ARBA00022737"/>
    </source>
</evidence>
<dbReference type="Pfam" id="PF09379">
    <property type="entry name" value="FERM_N"/>
    <property type="match status" value="1"/>
</dbReference>
<dbReference type="SUPFAM" id="SSF47031">
    <property type="entry name" value="Second domain of FERM"/>
    <property type="match status" value="1"/>
</dbReference>
<dbReference type="InterPro" id="IPR029071">
    <property type="entry name" value="Ubiquitin-like_domsf"/>
</dbReference>
<feature type="compositionally biased region" description="Basic and acidic residues" evidence="6">
    <location>
        <begin position="600"/>
        <end position="622"/>
    </location>
</feature>
<keyword evidence="4" id="KW-0677">Repeat</keyword>
<evidence type="ECO:0000313" key="9">
    <source>
        <dbReference type="Proteomes" id="UP000024635"/>
    </source>
</evidence>
<dbReference type="SMART" id="SM00295">
    <property type="entry name" value="B41"/>
    <property type="match status" value="1"/>
</dbReference>
<feature type="region of interest" description="Disordered" evidence="6">
    <location>
        <begin position="932"/>
        <end position="1034"/>
    </location>
</feature>
<dbReference type="Pfam" id="PF00373">
    <property type="entry name" value="FERM_M"/>
    <property type="match status" value="1"/>
</dbReference>
<evidence type="ECO:0000259" key="7">
    <source>
        <dbReference type="PROSITE" id="PS50057"/>
    </source>
</evidence>
<feature type="compositionally biased region" description="Polar residues" evidence="6">
    <location>
        <begin position="508"/>
        <end position="519"/>
    </location>
</feature>
<dbReference type="PANTHER" id="PTHR45858">
    <property type="entry name" value="FERM DOMAIN CONTAINING PROTEIN"/>
    <property type="match status" value="1"/>
</dbReference>
<protein>
    <recommendedName>
        <fullName evidence="2">Moesin/ezrin/radixin homolog 1</fullName>
    </recommendedName>
</protein>
<feature type="region of interest" description="Disordered" evidence="6">
    <location>
        <begin position="651"/>
        <end position="682"/>
    </location>
</feature>
<dbReference type="Pfam" id="PF09380">
    <property type="entry name" value="FERM_C"/>
    <property type="match status" value="1"/>
</dbReference>
<feature type="compositionally biased region" description="Low complexity" evidence="6">
    <location>
        <begin position="742"/>
        <end position="784"/>
    </location>
</feature>
<dbReference type="InterPro" id="IPR000299">
    <property type="entry name" value="FERM_domain"/>
</dbReference>
<dbReference type="PRINTS" id="PR00935">
    <property type="entry name" value="BAND41"/>
</dbReference>
<dbReference type="InterPro" id="IPR041788">
    <property type="entry name" value="FARP1/FARP2/FRMD7_FERM_C"/>
</dbReference>
<dbReference type="InterPro" id="IPR019748">
    <property type="entry name" value="FERM_central"/>
</dbReference>
<feature type="compositionally biased region" description="Pro residues" evidence="6">
    <location>
        <begin position="1087"/>
        <end position="1106"/>
    </location>
</feature>